<dbReference type="EMBL" id="VSRR010053773">
    <property type="protein sequence ID" value="MPC80351.1"/>
    <property type="molecule type" value="Genomic_DNA"/>
</dbReference>
<accession>A0A5B7I4R4</accession>
<gene>
    <name evidence="1" type="ORF">E2C01_074929</name>
</gene>
<name>A0A5B7I4R4_PORTR</name>
<evidence type="ECO:0000313" key="1">
    <source>
        <dbReference type="EMBL" id="MPC80351.1"/>
    </source>
</evidence>
<protein>
    <submittedName>
        <fullName evidence="1">Uncharacterized protein</fullName>
    </submittedName>
</protein>
<comment type="caution">
    <text evidence="1">The sequence shown here is derived from an EMBL/GenBank/DDBJ whole genome shotgun (WGS) entry which is preliminary data.</text>
</comment>
<sequence>MCRVTETLELLPLVTLIDLSFLLPDEVFTDTLSPLMWPTQQSPALFFTARDRLSNSSGHNYRHCFASPVWRCSSSRGGWSIKFGELNKVIDEIY</sequence>
<organism evidence="1 2">
    <name type="scientific">Portunus trituberculatus</name>
    <name type="common">Swimming crab</name>
    <name type="synonym">Neptunus trituberculatus</name>
    <dbReference type="NCBI Taxonomy" id="210409"/>
    <lineage>
        <taxon>Eukaryota</taxon>
        <taxon>Metazoa</taxon>
        <taxon>Ecdysozoa</taxon>
        <taxon>Arthropoda</taxon>
        <taxon>Crustacea</taxon>
        <taxon>Multicrustacea</taxon>
        <taxon>Malacostraca</taxon>
        <taxon>Eumalacostraca</taxon>
        <taxon>Eucarida</taxon>
        <taxon>Decapoda</taxon>
        <taxon>Pleocyemata</taxon>
        <taxon>Brachyura</taxon>
        <taxon>Eubrachyura</taxon>
        <taxon>Portunoidea</taxon>
        <taxon>Portunidae</taxon>
        <taxon>Portuninae</taxon>
        <taxon>Portunus</taxon>
    </lineage>
</organism>
<reference evidence="1 2" key="1">
    <citation type="submission" date="2019-05" db="EMBL/GenBank/DDBJ databases">
        <title>Another draft genome of Portunus trituberculatus and its Hox gene families provides insights of decapod evolution.</title>
        <authorList>
            <person name="Jeong J.-H."/>
            <person name="Song I."/>
            <person name="Kim S."/>
            <person name="Choi T."/>
            <person name="Kim D."/>
            <person name="Ryu S."/>
            <person name="Kim W."/>
        </authorList>
    </citation>
    <scope>NUCLEOTIDE SEQUENCE [LARGE SCALE GENOMIC DNA]</scope>
    <source>
        <tissue evidence="1">Muscle</tissue>
    </source>
</reference>
<evidence type="ECO:0000313" key="2">
    <source>
        <dbReference type="Proteomes" id="UP000324222"/>
    </source>
</evidence>
<dbReference type="AlphaFoldDB" id="A0A5B7I4R4"/>
<proteinExistence type="predicted"/>
<dbReference type="Proteomes" id="UP000324222">
    <property type="component" value="Unassembled WGS sequence"/>
</dbReference>
<keyword evidence="2" id="KW-1185">Reference proteome</keyword>